<sequence length="149" mass="16596">MSQPSASPSLVAQQVEQEHDALRDLLGAIAKQFSQGPGVARRVADDLLELGELLGRHFRTEEDAGFFAEIIDKDARFTGEASRLCDEHATMLRDAKSLADRLSVADDAAAIWPDLRHDFHELSIQLMRHEGDENRLLQQAYVEDIGSKD</sequence>
<evidence type="ECO:0000313" key="2">
    <source>
        <dbReference type="EMBL" id="QDV74628.1"/>
    </source>
</evidence>
<dbReference type="EMBL" id="CP036349">
    <property type="protein sequence ID" value="QDV74628.1"/>
    <property type="molecule type" value="Genomic_DNA"/>
</dbReference>
<dbReference type="KEGG" id="bmei:Spa11_28340"/>
<dbReference type="Pfam" id="PF01814">
    <property type="entry name" value="Hemerythrin"/>
    <property type="match status" value="1"/>
</dbReference>
<keyword evidence="3" id="KW-1185">Reference proteome</keyword>
<dbReference type="InterPro" id="IPR012312">
    <property type="entry name" value="Hemerythrin-like"/>
</dbReference>
<dbReference type="Proteomes" id="UP000316426">
    <property type="component" value="Chromosome"/>
</dbReference>
<accession>A0A518KA07</accession>
<dbReference type="RefSeq" id="WP_145113195.1">
    <property type="nucleotide sequence ID" value="NZ_CP036349.1"/>
</dbReference>
<evidence type="ECO:0000259" key="1">
    <source>
        <dbReference type="Pfam" id="PF01814"/>
    </source>
</evidence>
<name>A0A518KA07_9BACT</name>
<gene>
    <name evidence="2" type="ORF">Spa11_28340</name>
</gene>
<proteinExistence type="predicted"/>
<feature type="domain" description="Hemerythrin-like" evidence="1">
    <location>
        <begin position="13"/>
        <end position="138"/>
    </location>
</feature>
<protein>
    <recommendedName>
        <fullName evidence="1">Hemerythrin-like domain-containing protein</fullName>
    </recommendedName>
</protein>
<dbReference type="AlphaFoldDB" id="A0A518KA07"/>
<organism evidence="2 3">
    <name type="scientific">Botrimarina mediterranea</name>
    <dbReference type="NCBI Taxonomy" id="2528022"/>
    <lineage>
        <taxon>Bacteria</taxon>
        <taxon>Pseudomonadati</taxon>
        <taxon>Planctomycetota</taxon>
        <taxon>Planctomycetia</taxon>
        <taxon>Pirellulales</taxon>
        <taxon>Lacipirellulaceae</taxon>
        <taxon>Botrimarina</taxon>
    </lineage>
</organism>
<evidence type="ECO:0000313" key="3">
    <source>
        <dbReference type="Proteomes" id="UP000316426"/>
    </source>
</evidence>
<reference evidence="2 3" key="1">
    <citation type="submission" date="2019-02" db="EMBL/GenBank/DDBJ databases">
        <title>Deep-cultivation of Planctomycetes and their phenomic and genomic characterization uncovers novel biology.</title>
        <authorList>
            <person name="Wiegand S."/>
            <person name="Jogler M."/>
            <person name="Boedeker C."/>
            <person name="Pinto D."/>
            <person name="Vollmers J."/>
            <person name="Rivas-Marin E."/>
            <person name="Kohn T."/>
            <person name="Peeters S.H."/>
            <person name="Heuer A."/>
            <person name="Rast P."/>
            <person name="Oberbeckmann S."/>
            <person name="Bunk B."/>
            <person name="Jeske O."/>
            <person name="Meyerdierks A."/>
            <person name="Storesund J.E."/>
            <person name="Kallscheuer N."/>
            <person name="Luecker S."/>
            <person name="Lage O.M."/>
            <person name="Pohl T."/>
            <person name="Merkel B.J."/>
            <person name="Hornburger P."/>
            <person name="Mueller R.-W."/>
            <person name="Bruemmer F."/>
            <person name="Labrenz M."/>
            <person name="Spormann A.M."/>
            <person name="Op den Camp H."/>
            <person name="Overmann J."/>
            <person name="Amann R."/>
            <person name="Jetten M.S.M."/>
            <person name="Mascher T."/>
            <person name="Medema M.H."/>
            <person name="Devos D.P."/>
            <person name="Kaster A.-K."/>
            <person name="Ovreas L."/>
            <person name="Rohde M."/>
            <person name="Galperin M.Y."/>
            <person name="Jogler C."/>
        </authorList>
    </citation>
    <scope>NUCLEOTIDE SEQUENCE [LARGE SCALE GENOMIC DNA]</scope>
    <source>
        <strain evidence="2 3">Spa11</strain>
    </source>
</reference>